<dbReference type="KEGG" id="fmr:Fuma_02916"/>
<evidence type="ECO:0000313" key="2">
    <source>
        <dbReference type="Proteomes" id="UP000187735"/>
    </source>
</evidence>
<sequence>MTLFGFSFNEMLCIMAVALSGIMKIANTYFETDQIRDTESWLKAAA</sequence>
<dbReference type="EMBL" id="CP017641">
    <property type="protein sequence ID" value="APZ93299.1"/>
    <property type="molecule type" value="Genomic_DNA"/>
</dbReference>
<gene>
    <name evidence="1" type="ORF">Fuma_02916</name>
</gene>
<keyword evidence="2" id="KW-1185">Reference proteome</keyword>
<reference evidence="1 2" key="1">
    <citation type="journal article" date="2016" name="Front. Microbiol.">
        <title>Fuerstia marisgermanicae gen. nov., sp. nov., an Unusual Member of the Phylum Planctomycetes from the German Wadden Sea.</title>
        <authorList>
            <person name="Kohn T."/>
            <person name="Heuer A."/>
            <person name="Jogler M."/>
            <person name="Vollmers J."/>
            <person name="Boedeker C."/>
            <person name="Bunk B."/>
            <person name="Rast P."/>
            <person name="Borchert D."/>
            <person name="Glockner I."/>
            <person name="Freese H.M."/>
            <person name="Klenk H.P."/>
            <person name="Overmann J."/>
            <person name="Kaster A.K."/>
            <person name="Rohde M."/>
            <person name="Wiegand S."/>
            <person name="Jogler C."/>
        </authorList>
    </citation>
    <scope>NUCLEOTIDE SEQUENCE [LARGE SCALE GENOMIC DNA]</scope>
    <source>
        <strain evidence="1 2">NH11</strain>
    </source>
</reference>
<dbReference type="AlphaFoldDB" id="A0A1P8WGW0"/>
<evidence type="ECO:0000313" key="1">
    <source>
        <dbReference type="EMBL" id="APZ93299.1"/>
    </source>
</evidence>
<proteinExistence type="predicted"/>
<organism evidence="1 2">
    <name type="scientific">Fuerstiella marisgermanici</name>
    <dbReference type="NCBI Taxonomy" id="1891926"/>
    <lineage>
        <taxon>Bacteria</taxon>
        <taxon>Pseudomonadati</taxon>
        <taxon>Planctomycetota</taxon>
        <taxon>Planctomycetia</taxon>
        <taxon>Planctomycetales</taxon>
        <taxon>Planctomycetaceae</taxon>
        <taxon>Fuerstiella</taxon>
    </lineage>
</organism>
<protein>
    <submittedName>
        <fullName evidence="1">Uncharacterized protein</fullName>
    </submittedName>
</protein>
<dbReference type="Proteomes" id="UP000187735">
    <property type="component" value="Chromosome"/>
</dbReference>
<dbReference type="STRING" id="1891926.Fuma_02916"/>
<name>A0A1P8WGW0_9PLAN</name>
<accession>A0A1P8WGW0</accession>